<dbReference type="GO" id="GO:0005524">
    <property type="term" value="F:ATP binding"/>
    <property type="evidence" value="ECO:0007669"/>
    <property type="project" value="UniProtKB-UniRule"/>
</dbReference>
<comment type="similarity">
    <text evidence="1 11">Belongs to the MurCDEF family. MurE subfamily.</text>
</comment>
<dbReference type="AlphaFoldDB" id="A0LNY5"/>
<accession>A0LNY5</accession>
<keyword evidence="2 11" id="KW-0963">Cytoplasm</keyword>
<dbReference type="InterPro" id="IPR004101">
    <property type="entry name" value="Mur_ligase_C"/>
</dbReference>
<dbReference type="InterPro" id="IPR018109">
    <property type="entry name" value="Folylpolyglutamate_synth_CS"/>
</dbReference>
<evidence type="ECO:0000313" key="16">
    <source>
        <dbReference type="EMBL" id="ABK19137.1"/>
    </source>
</evidence>
<dbReference type="InterPro" id="IPR036565">
    <property type="entry name" value="Mur-like_cat_sf"/>
</dbReference>
<dbReference type="PANTHER" id="PTHR23135:SF4">
    <property type="entry name" value="UDP-N-ACETYLMURAMOYL-L-ALANYL-D-GLUTAMATE--2,6-DIAMINOPIMELATE LIGASE MURE HOMOLOG, CHLOROPLASTIC"/>
    <property type="match status" value="1"/>
</dbReference>
<organism evidence="16 17">
    <name type="scientific">Syntrophobacter fumaroxidans (strain DSM 10017 / MPOB)</name>
    <dbReference type="NCBI Taxonomy" id="335543"/>
    <lineage>
        <taxon>Bacteria</taxon>
        <taxon>Pseudomonadati</taxon>
        <taxon>Thermodesulfobacteriota</taxon>
        <taxon>Syntrophobacteria</taxon>
        <taxon>Syntrophobacterales</taxon>
        <taxon>Syntrophobacteraceae</taxon>
        <taxon>Syntrophobacter</taxon>
    </lineage>
</organism>
<feature type="binding site" evidence="11">
    <location>
        <position position="477"/>
    </location>
    <ligand>
        <name>meso-2,6-diaminopimelate</name>
        <dbReference type="ChEBI" id="CHEBI:57791"/>
    </ligand>
</feature>
<dbReference type="InterPro" id="IPR035911">
    <property type="entry name" value="MurE/MurF_N"/>
</dbReference>
<reference evidence="16 17" key="1">
    <citation type="submission" date="2006-10" db="EMBL/GenBank/DDBJ databases">
        <title>Complete sequence of Syntrophobacter fumaroxidans MPOB.</title>
        <authorList>
            <consortium name="US DOE Joint Genome Institute"/>
            <person name="Copeland A."/>
            <person name="Lucas S."/>
            <person name="Lapidus A."/>
            <person name="Barry K."/>
            <person name="Detter J.C."/>
            <person name="Glavina del Rio T."/>
            <person name="Hammon N."/>
            <person name="Israni S."/>
            <person name="Pitluck S."/>
            <person name="Goltsman E.G."/>
            <person name="Martinez M."/>
            <person name="Schmutz J."/>
            <person name="Larimer F."/>
            <person name="Land M."/>
            <person name="Hauser L."/>
            <person name="Kyrpides N."/>
            <person name="Kim E."/>
            <person name="Boone D.R."/>
            <person name="Brockman F."/>
            <person name="Culley D."/>
            <person name="Ferry J."/>
            <person name="Gunsalus R."/>
            <person name="McInerney M.J."/>
            <person name="Morrison M."/>
            <person name="Plugge C."/>
            <person name="Rohlin L."/>
            <person name="Scholten J."/>
            <person name="Sieber J."/>
            <person name="Stams A.J.M."/>
            <person name="Worm P."/>
            <person name="Henstra A.M."/>
            <person name="Richardson P."/>
        </authorList>
    </citation>
    <scope>NUCLEOTIDE SEQUENCE [LARGE SCALE GENOMIC DNA]</scope>
    <source>
        <strain evidence="17">DSM 10017 / MPOB</strain>
    </source>
</reference>
<gene>
    <name evidence="11" type="primary">murE</name>
    <name evidence="16" type="ordered locus">Sfum_3466</name>
</gene>
<dbReference type="NCBIfam" id="NF001124">
    <property type="entry name" value="PRK00139.1-2"/>
    <property type="match status" value="1"/>
</dbReference>
<dbReference type="GO" id="GO:0005737">
    <property type="term" value="C:cytoplasm"/>
    <property type="evidence" value="ECO:0007669"/>
    <property type="project" value="UniProtKB-SubCell"/>
</dbReference>
<feature type="binding site" evidence="11">
    <location>
        <begin position="408"/>
        <end position="411"/>
    </location>
    <ligand>
        <name>meso-2,6-diaminopimelate</name>
        <dbReference type="ChEBI" id="CHEBI:57791"/>
    </ligand>
</feature>
<evidence type="ECO:0000256" key="2">
    <source>
        <dbReference type="ARBA" id="ARBA00022490"/>
    </source>
</evidence>
<dbReference type="HOGENOM" id="CLU_022291_4_1_7"/>
<dbReference type="SUPFAM" id="SSF63418">
    <property type="entry name" value="MurE/MurF N-terminal domain"/>
    <property type="match status" value="1"/>
</dbReference>
<dbReference type="GO" id="GO:0051301">
    <property type="term" value="P:cell division"/>
    <property type="evidence" value="ECO:0007669"/>
    <property type="project" value="UniProtKB-KW"/>
</dbReference>
<feature type="domain" description="Mur ligase central" evidence="15">
    <location>
        <begin position="110"/>
        <end position="311"/>
    </location>
</feature>
<proteinExistence type="inferred from homology"/>
<protein>
    <recommendedName>
        <fullName evidence="11">UDP-N-acetylmuramoyl-L-alanyl-D-glutamate--2,6-diaminopimelate ligase</fullName>
        <ecNumber evidence="11">6.3.2.13</ecNumber>
    </recommendedName>
    <alternativeName>
        <fullName evidence="11">Meso-A2pm-adding enzyme</fullName>
    </alternativeName>
    <alternativeName>
        <fullName evidence="11">Meso-diaminopimelate-adding enzyme</fullName>
    </alternativeName>
    <alternativeName>
        <fullName evidence="11">UDP-MurNAc-L-Ala-D-Glu:meso-diaminopimelate ligase</fullName>
    </alternativeName>
    <alternativeName>
        <fullName evidence="11">UDP-MurNAc-tripeptide synthetase</fullName>
    </alternativeName>
    <alternativeName>
        <fullName evidence="11">UDP-N-acetylmuramyl-tripeptide synthetase</fullName>
    </alternativeName>
</protein>
<evidence type="ECO:0000256" key="8">
    <source>
        <dbReference type="ARBA" id="ARBA00022984"/>
    </source>
</evidence>
<dbReference type="GO" id="GO:0008360">
    <property type="term" value="P:regulation of cell shape"/>
    <property type="evidence" value="ECO:0007669"/>
    <property type="project" value="UniProtKB-KW"/>
</dbReference>
<dbReference type="OrthoDB" id="9800958at2"/>
<feature type="binding site" evidence="11">
    <location>
        <position position="181"/>
    </location>
    <ligand>
        <name>UDP-N-acetyl-alpha-D-muramoyl-L-alanyl-D-glutamate</name>
        <dbReference type="ChEBI" id="CHEBI:83900"/>
    </ligand>
</feature>
<evidence type="ECO:0000256" key="9">
    <source>
        <dbReference type="ARBA" id="ARBA00023306"/>
    </source>
</evidence>
<evidence type="ECO:0000313" key="17">
    <source>
        <dbReference type="Proteomes" id="UP000001784"/>
    </source>
</evidence>
<comment type="caution">
    <text evidence="11">Lacks conserved residue(s) required for the propagation of feature annotation.</text>
</comment>
<dbReference type="EMBL" id="CP000478">
    <property type="protein sequence ID" value="ABK19137.1"/>
    <property type="molecule type" value="Genomic_DNA"/>
</dbReference>
<feature type="domain" description="Mur ligase C-terminal" evidence="14">
    <location>
        <begin position="334"/>
        <end position="475"/>
    </location>
</feature>
<dbReference type="UniPathway" id="UPA00219"/>
<dbReference type="STRING" id="335543.Sfum_3466"/>
<evidence type="ECO:0000259" key="13">
    <source>
        <dbReference type="Pfam" id="PF01225"/>
    </source>
</evidence>
<feature type="short sequence motif" description="Meso-diaminopimelate recognition motif" evidence="11">
    <location>
        <begin position="408"/>
        <end position="411"/>
    </location>
</feature>
<sequence length="504" mass="53609">MARALNNLLRDVEILQTAGPLDVPVTGIAYDSRRIQAGNVFVALPGVRVDGNRFIPEAVRSGASAVITETVGFSECPATVVRVSDSRKAMARMAANYYGHPCAGLKMIGVTGTNGKTTTTLLLESILKRGGHSVGVLGTLFYRWGAKSKTAGMTTPESLDLQGLFYEMREDGVTHVVMEVSSHALAQGRVAECAFDAAVFTNLSQDHLDYHVTMEDYFAAKSLLFSEYLRTGSVAVINGDDPYGARLVEKAGPGAWSYSTGSEAARAHVKSARLTASGIEARLCGPDGSMDIHSPLIGRLNLYNILAAVTASLAMGVPEAAIREGVAGLTSVDGRLQRVASPGTGFEVVVDYAHTPDAMEKSLGCLREMTAGRLLVVFGCGGDRDRGKRPLMGKVAGALGDLVIVTSDNPRSEVPERIIDEIEPGVRASGLERILAAEPGNGARGYIVEVDRKSAIEKALAWARPGDTVFIGGKGHETYQLVGGEVLPFDDRLVVAQYLARERE</sequence>
<evidence type="ECO:0000256" key="7">
    <source>
        <dbReference type="ARBA" id="ARBA00022960"/>
    </source>
</evidence>
<dbReference type="FunCoup" id="A0LNY5">
    <property type="interactions" value="579"/>
</dbReference>
<dbReference type="InterPro" id="IPR013221">
    <property type="entry name" value="Mur_ligase_cen"/>
</dbReference>
<keyword evidence="8 11" id="KW-0573">Peptidoglycan synthesis</keyword>
<evidence type="ECO:0000256" key="6">
    <source>
        <dbReference type="ARBA" id="ARBA00022840"/>
    </source>
</evidence>
<keyword evidence="7 11" id="KW-0133">Cell shape</keyword>
<keyword evidence="6 11" id="KW-0067">ATP-binding</keyword>
<comment type="cofactor">
    <cofactor evidence="11">
        <name>Mg(2+)</name>
        <dbReference type="ChEBI" id="CHEBI:18420"/>
    </cofactor>
</comment>
<dbReference type="NCBIfam" id="NF001126">
    <property type="entry name" value="PRK00139.1-4"/>
    <property type="match status" value="1"/>
</dbReference>
<feature type="binding site" evidence="11">
    <location>
        <position position="384"/>
    </location>
    <ligand>
        <name>meso-2,6-diaminopimelate</name>
        <dbReference type="ChEBI" id="CHEBI:57791"/>
    </ligand>
</feature>
<keyword evidence="4 11" id="KW-0132">Cell division</keyword>
<keyword evidence="17" id="KW-1185">Reference proteome</keyword>
<evidence type="ECO:0000256" key="3">
    <source>
        <dbReference type="ARBA" id="ARBA00022598"/>
    </source>
</evidence>
<dbReference type="SUPFAM" id="SSF53244">
    <property type="entry name" value="MurD-like peptide ligases, peptide-binding domain"/>
    <property type="match status" value="1"/>
</dbReference>
<comment type="catalytic activity">
    <reaction evidence="11">
        <text>UDP-N-acetyl-alpha-D-muramoyl-L-alanyl-D-glutamate + meso-2,6-diaminopimelate + ATP = UDP-N-acetyl-alpha-D-muramoyl-L-alanyl-gamma-D-glutamyl-meso-2,6-diaminopimelate + ADP + phosphate + H(+)</text>
        <dbReference type="Rhea" id="RHEA:23676"/>
        <dbReference type="ChEBI" id="CHEBI:15378"/>
        <dbReference type="ChEBI" id="CHEBI:30616"/>
        <dbReference type="ChEBI" id="CHEBI:43474"/>
        <dbReference type="ChEBI" id="CHEBI:57791"/>
        <dbReference type="ChEBI" id="CHEBI:83900"/>
        <dbReference type="ChEBI" id="CHEBI:83905"/>
        <dbReference type="ChEBI" id="CHEBI:456216"/>
        <dbReference type="EC" id="6.3.2.13"/>
    </reaction>
</comment>
<dbReference type="Pfam" id="PF02875">
    <property type="entry name" value="Mur_ligase_C"/>
    <property type="match status" value="1"/>
</dbReference>
<dbReference type="InParanoid" id="A0LNY5"/>
<evidence type="ECO:0000256" key="4">
    <source>
        <dbReference type="ARBA" id="ARBA00022618"/>
    </source>
</evidence>
<dbReference type="NCBIfam" id="TIGR01085">
    <property type="entry name" value="murE"/>
    <property type="match status" value="1"/>
</dbReference>
<keyword evidence="11" id="KW-0460">Magnesium</keyword>
<feature type="binding site" evidence="11">
    <location>
        <begin position="154"/>
        <end position="155"/>
    </location>
    <ligand>
        <name>UDP-N-acetyl-alpha-D-muramoyl-L-alanyl-D-glutamate</name>
        <dbReference type="ChEBI" id="CHEBI:83900"/>
    </ligand>
</feature>
<dbReference type="Gene3D" id="3.40.1190.10">
    <property type="entry name" value="Mur-like, catalytic domain"/>
    <property type="match status" value="1"/>
</dbReference>
<feature type="binding site" evidence="11">
    <location>
        <position position="473"/>
    </location>
    <ligand>
        <name>meso-2,6-diaminopimelate</name>
        <dbReference type="ChEBI" id="CHEBI:57791"/>
    </ligand>
</feature>
<dbReference type="KEGG" id="sfu:Sfum_3466"/>
<dbReference type="RefSeq" id="WP_011700262.1">
    <property type="nucleotide sequence ID" value="NC_008554.1"/>
</dbReference>
<dbReference type="GO" id="GO:0004326">
    <property type="term" value="F:tetrahydrofolylpolyglutamate synthase activity"/>
    <property type="evidence" value="ECO:0007669"/>
    <property type="project" value="InterPro"/>
</dbReference>
<dbReference type="PROSITE" id="PS01011">
    <property type="entry name" value="FOLYLPOLYGLU_SYNT_1"/>
    <property type="match status" value="1"/>
</dbReference>
<name>A0LNY5_SYNFM</name>
<evidence type="ECO:0000256" key="1">
    <source>
        <dbReference type="ARBA" id="ARBA00005898"/>
    </source>
</evidence>
<dbReference type="GO" id="GO:0000287">
    <property type="term" value="F:magnesium ion binding"/>
    <property type="evidence" value="ECO:0007669"/>
    <property type="project" value="UniProtKB-UniRule"/>
</dbReference>
<keyword evidence="3 11" id="KW-0436">Ligase</keyword>
<dbReference type="Pfam" id="PF08245">
    <property type="entry name" value="Mur_ligase_M"/>
    <property type="match status" value="1"/>
</dbReference>
<comment type="pathway">
    <text evidence="11 12">Cell wall biogenesis; peptidoglycan biosynthesis.</text>
</comment>
<evidence type="ECO:0000256" key="5">
    <source>
        <dbReference type="ARBA" id="ARBA00022741"/>
    </source>
</evidence>
<dbReference type="Gene3D" id="3.40.1390.10">
    <property type="entry name" value="MurE/MurF, N-terminal domain"/>
    <property type="match status" value="1"/>
</dbReference>
<dbReference type="eggNOG" id="COG0769">
    <property type="taxonomic scope" value="Bacteria"/>
</dbReference>
<dbReference type="Pfam" id="PF01225">
    <property type="entry name" value="Mur_ligase"/>
    <property type="match status" value="1"/>
</dbReference>
<dbReference type="SUPFAM" id="SSF53623">
    <property type="entry name" value="MurD-like peptide ligases, catalytic domain"/>
    <property type="match status" value="1"/>
</dbReference>
<feature type="domain" description="Mur ligase N-terminal catalytic" evidence="13">
    <location>
        <begin position="25"/>
        <end position="98"/>
    </location>
</feature>
<dbReference type="PANTHER" id="PTHR23135">
    <property type="entry name" value="MUR LIGASE FAMILY MEMBER"/>
    <property type="match status" value="1"/>
</dbReference>
<feature type="modified residue" description="N6-carboxylysine" evidence="11">
    <location>
        <position position="221"/>
    </location>
</feature>
<feature type="binding site" evidence="11">
    <location>
        <position position="32"/>
    </location>
    <ligand>
        <name>UDP-N-acetyl-alpha-D-muramoyl-L-alanyl-D-glutamate</name>
        <dbReference type="ChEBI" id="CHEBI:83900"/>
    </ligand>
</feature>
<dbReference type="InterPro" id="IPR000713">
    <property type="entry name" value="Mur_ligase_N"/>
</dbReference>
<feature type="binding site" evidence="11">
    <location>
        <position position="189"/>
    </location>
    <ligand>
        <name>UDP-N-acetyl-alpha-D-muramoyl-L-alanyl-D-glutamate</name>
        <dbReference type="ChEBI" id="CHEBI:83900"/>
    </ligand>
</feature>
<evidence type="ECO:0000259" key="15">
    <source>
        <dbReference type="Pfam" id="PF08245"/>
    </source>
</evidence>
<comment type="subcellular location">
    <subcellularLocation>
        <location evidence="11 12">Cytoplasm</location>
    </subcellularLocation>
</comment>
<dbReference type="Gene3D" id="3.90.190.20">
    <property type="entry name" value="Mur ligase, C-terminal domain"/>
    <property type="match status" value="1"/>
</dbReference>
<keyword evidence="10 11" id="KW-0961">Cell wall biogenesis/degradation</keyword>
<evidence type="ECO:0000259" key="14">
    <source>
        <dbReference type="Pfam" id="PF02875"/>
    </source>
</evidence>
<keyword evidence="5 11" id="KW-0547">Nucleotide-binding</keyword>
<dbReference type="GO" id="GO:0008765">
    <property type="term" value="F:UDP-N-acetylmuramoylalanyl-D-glutamate-2,6-diaminopimelate ligase activity"/>
    <property type="evidence" value="ECO:0007669"/>
    <property type="project" value="UniProtKB-UniRule"/>
</dbReference>
<comment type="function">
    <text evidence="11">Catalyzes the addition of meso-diaminopimelic acid to the nucleotide precursor UDP-N-acetylmuramoyl-L-alanyl-D-glutamate (UMAG) in the biosynthesis of bacterial cell-wall peptidoglycan.</text>
</comment>
<comment type="PTM">
    <text evidence="11">Carboxylation is probably crucial for Mg(2+) binding and, consequently, for the gamma-phosphate positioning of ATP.</text>
</comment>
<keyword evidence="9 11" id="KW-0131">Cell cycle</keyword>
<dbReference type="InterPro" id="IPR005761">
    <property type="entry name" value="UDP-N-AcMur-Glu-dNH2Pim_ligase"/>
</dbReference>
<dbReference type="Proteomes" id="UP000001784">
    <property type="component" value="Chromosome"/>
</dbReference>
<dbReference type="EC" id="6.3.2.13" evidence="11"/>
<dbReference type="InterPro" id="IPR036615">
    <property type="entry name" value="Mur_ligase_C_dom_sf"/>
</dbReference>
<dbReference type="GO" id="GO:0071555">
    <property type="term" value="P:cell wall organization"/>
    <property type="evidence" value="ECO:0007669"/>
    <property type="project" value="UniProtKB-KW"/>
</dbReference>
<evidence type="ECO:0000256" key="11">
    <source>
        <dbReference type="HAMAP-Rule" id="MF_00208"/>
    </source>
</evidence>
<evidence type="ECO:0000256" key="12">
    <source>
        <dbReference type="RuleBase" id="RU004135"/>
    </source>
</evidence>
<feature type="binding site" evidence="11">
    <location>
        <begin position="112"/>
        <end position="118"/>
    </location>
    <ligand>
        <name>ATP</name>
        <dbReference type="ChEBI" id="CHEBI:30616"/>
    </ligand>
</feature>
<evidence type="ECO:0000256" key="10">
    <source>
        <dbReference type="ARBA" id="ARBA00023316"/>
    </source>
</evidence>
<dbReference type="HAMAP" id="MF_00208">
    <property type="entry name" value="MurE"/>
    <property type="match status" value="1"/>
</dbReference>
<feature type="binding site" evidence="11">
    <location>
        <position position="187"/>
    </location>
    <ligand>
        <name>UDP-N-acetyl-alpha-D-muramoyl-L-alanyl-D-glutamate</name>
        <dbReference type="ChEBI" id="CHEBI:83900"/>
    </ligand>
</feature>
<dbReference type="GO" id="GO:0009252">
    <property type="term" value="P:peptidoglycan biosynthetic process"/>
    <property type="evidence" value="ECO:0007669"/>
    <property type="project" value="UniProtKB-UniRule"/>
</dbReference>